<evidence type="ECO:0000313" key="4">
    <source>
        <dbReference type="Proteomes" id="UP000308707"/>
    </source>
</evidence>
<dbReference type="SUPFAM" id="SSF82153">
    <property type="entry name" value="FAS1 domain"/>
    <property type="match status" value="1"/>
</dbReference>
<dbReference type="RefSeq" id="WP_137265684.1">
    <property type="nucleotide sequence ID" value="NZ_SZUA01000001.1"/>
</dbReference>
<keyword evidence="1" id="KW-0732">Signal</keyword>
<organism evidence="3 4">
    <name type="scientific">Luteimonas gilva</name>
    <dbReference type="NCBI Taxonomy" id="2572684"/>
    <lineage>
        <taxon>Bacteria</taxon>
        <taxon>Pseudomonadati</taxon>
        <taxon>Pseudomonadota</taxon>
        <taxon>Gammaproteobacteria</taxon>
        <taxon>Lysobacterales</taxon>
        <taxon>Lysobacteraceae</taxon>
        <taxon>Luteimonas</taxon>
    </lineage>
</organism>
<reference evidence="3 4" key="1">
    <citation type="submission" date="2019-04" db="EMBL/GenBank/DDBJ databases">
        <title>Reference strain of H23.</title>
        <authorList>
            <person name="Luo X."/>
        </authorList>
    </citation>
    <scope>NUCLEOTIDE SEQUENCE [LARGE SCALE GENOMIC DNA]</scope>
    <source>
        <strain evidence="3 4">H23</strain>
    </source>
</reference>
<dbReference type="SMART" id="SM00554">
    <property type="entry name" value="FAS1"/>
    <property type="match status" value="1"/>
</dbReference>
<dbReference type="AlphaFoldDB" id="A0A4U5JWI7"/>
<dbReference type="EMBL" id="SZUA01000001">
    <property type="protein sequence ID" value="TKR33476.1"/>
    <property type="molecule type" value="Genomic_DNA"/>
</dbReference>
<dbReference type="InterPro" id="IPR036378">
    <property type="entry name" value="FAS1_dom_sf"/>
</dbReference>
<sequence>MNPIRNRLFLACTALSLAFAAVAAPAFAADGMSKERTVTVGGAPMYPSKNIVQNAVNSKDHTTLVAAVKAAGLVDTLSGPGPFTVFAPTNAAFAALPAGTVDTLLKPENKGTLTKVLTYHVVAGRMTAGDLMAAIKKGGGKASLTTVEGEPLTATQSGKTLWVVDAKGGRARVSIGDVLQSNGVIHVVDKVLMPK</sequence>
<dbReference type="FunFam" id="2.30.180.10:FF:000019">
    <property type="entry name" value="Cell surface lipoprotein"/>
    <property type="match status" value="1"/>
</dbReference>
<evidence type="ECO:0000259" key="2">
    <source>
        <dbReference type="PROSITE" id="PS50213"/>
    </source>
</evidence>
<dbReference type="PANTHER" id="PTHR10900">
    <property type="entry name" value="PERIOSTIN-RELATED"/>
    <property type="match status" value="1"/>
</dbReference>
<dbReference type="OrthoDB" id="9800666at2"/>
<dbReference type="PROSITE" id="PS50213">
    <property type="entry name" value="FAS1"/>
    <property type="match status" value="1"/>
</dbReference>
<dbReference type="PANTHER" id="PTHR10900:SF77">
    <property type="entry name" value="FI19380P1"/>
    <property type="match status" value="1"/>
</dbReference>
<dbReference type="Gene3D" id="2.30.180.10">
    <property type="entry name" value="FAS1 domain"/>
    <property type="match status" value="1"/>
</dbReference>
<gene>
    <name evidence="3" type="ORF">FCE95_04035</name>
</gene>
<name>A0A4U5JWI7_9GAMM</name>
<feature type="signal peptide" evidence="1">
    <location>
        <begin position="1"/>
        <end position="28"/>
    </location>
</feature>
<accession>A0A4U5JWI7</accession>
<dbReference type="InterPro" id="IPR000782">
    <property type="entry name" value="FAS1_domain"/>
</dbReference>
<dbReference type="Proteomes" id="UP000308707">
    <property type="component" value="Unassembled WGS sequence"/>
</dbReference>
<dbReference type="Pfam" id="PF02469">
    <property type="entry name" value="Fasciclin"/>
    <property type="match status" value="1"/>
</dbReference>
<keyword evidence="4" id="KW-1185">Reference proteome</keyword>
<comment type="caution">
    <text evidence="3">The sequence shown here is derived from an EMBL/GenBank/DDBJ whole genome shotgun (WGS) entry which is preliminary data.</text>
</comment>
<evidence type="ECO:0000256" key="1">
    <source>
        <dbReference type="SAM" id="SignalP"/>
    </source>
</evidence>
<feature type="domain" description="FAS1" evidence="2">
    <location>
        <begin position="48"/>
        <end position="192"/>
    </location>
</feature>
<dbReference type="InterPro" id="IPR050904">
    <property type="entry name" value="Adhesion/Biosynth-related"/>
</dbReference>
<protein>
    <submittedName>
        <fullName evidence="3">Fasciclin domain-containing protein</fullName>
    </submittedName>
</protein>
<feature type="chain" id="PRO_5020487584" evidence="1">
    <location>
        <begin position="29"/>
        <end position="195"/>
    </location>
</feature>
<dbReference type="GO" id="GO:0005615">
    <property type="term" value="C:extracellular space"/>
    <property type="evidence" value="ECO:0007669"/>
    <property type="project" value="TreeGrafter"/>
</dbReference>
<proteinExistence type="predicted"/>
<evidence type="ECO:0000313" key="3">
    <source>
        <dbReference type="EMBL" id="TKR33476.1"/>
    </source>
</evidence>